<dbReference type="EMBL" id="GECU01012123">
    <property type="protein sequence ID" value="JAS95583.1"/>
    <property type="molecule type" value="Transcribed_RNA"/>
</dbReference>
<evidence type="ECO:0000313" key="1">
    <source>
        <dbReference type="EMBL" id="JAS95583.1"/>
    </source>
</evidence>
<gene>
    <name evidence="1" type="ORF">g.21348</name>
</gene>
<accession>A0A1B6J903</accession>
<protein>
    <submittedName>
        <fullName evidence="1">Uncharacterized protein</fullName>
    </submittedName>
</protein>
<organism evidence="1">
    <name type="scientific">Homalodisca liturata</name>
    <dbReference type="NCBI Taxonomy" id="320908"/>
    <lineage>
        <taxon>Eukaryota</taxon>
        <taxon>Metazoa</taxon>
        <taxon>Ecdysozoa</taxon>
        <taxon>Arthropoda</taxon>
        <taxon>Hexapoda</taxon>
        <taxon>Insecta</taxon>
        <taxon>Pterygota</taxon>
        <taxon>Neoptera</taxon>
        <taxon>Paraneoptera</taxon>
        <taxon>Hemiptera</taxon>
        <taxon>Auchenorrhyncha</taxon>
        <taxon>Membracoidea</taxon>
        <taxon>Cicadellidae</taxon>
        <taxon>Cicadellinae</taxon>
        <taxon>Proconiini</taxon>
        <taxon>Homalodisca</taxon>
    </lineage>
</organism>
<proteinExistence type="predicted"/>
<name>A0A1B6J903_9HEMI</name>
<reference evidence="1" key="1">
    <citation type="submission" date="2015-11" db="EMBL/GenBank/DDBJ databases">
        <title>De novo transcriptome assembly of four potential Pierce s Disease insect vectors from Arizona vineyards.</title>
        <authorList>
            <person name="Tassone E.E."/>
        </authorList>
    </citation>
    <scope>NUCLEOTIDE SEQUENCE</scope>
</reference>
<sequence length="156" mass="18316">MINTVKYVWTCYILNGPILSFAAHDKDYISRIDHLLYDKITNPVPGEGDQILDSIYIFNQALNETIQDFMNDQTGQDIVDMLVEQQGPICIKLYPDDHHLRDVFDWGIQELGELYYLLNATKMLWRDFRYFLVTKMGYQIEPLPRFFTTTANYTAT</sequence>
<dbReference type="AlphaFoldDB" id="A0A1B6J903"/>